<evidence type="ECO:0000256" key="1">
    <source>
        <dbReference type="ARBA" id="ARBA00006525"/>
    </source>
</evidence>
<dbReference type="Pfam" id="PF02481">
    <property type="entry name" value="DNA_processg_A"/>
    <property type="match status" value="1"/>
</dbReference>
<dbReference type="STRING" id="317619.GCA_000332315_00392"/>
<dbReference type="EMBL" id="AJTX02000004">
    <property type="protein sequence ID" value="KKI99825.1"/>
    <property type="molecule type" value="Genomic_DNA"/>
</dbReference>
<reference evidence="3" key="1">
    <citation type="submission" date="2012-04" db="EMBL/GenBank/DDBJ databases">
        <authorList>
            <person name="Borisov I.G."/>
            <person name="Ivanikova N.V."/>
            <person name="Pinevich A.V."/>
        </authorList>
    </citation>
    <scope>NUCLEOTIDE SEQUENCE [LARGE SCALE GENOMIC DNA]</scope>
    <source>
        <strain evidence="3">CALU 1027</strain>
    </source>
</reference>
<dbReference type="InterPro" id="IPR003488">
    <property type="entry name" value="DprA"/>
</dbReference>
<sequence length="429" mass="47311">MAVLTHVLQPDTQAILLLCAGFGQSRQAEPMPLSLGEYNALAQKLQQQNLRPADLLATDGKNWVFDEINGSLSPQRIVHLLERGAMLAVAVEDWTNKGLWILSRSDETYPQRLKQKLKHLSPPILYGVGNPDLLSEGGLAVVGSRDIDGEGLGYTQRIAEKCAEQGIQIVSGGARGVDQTAMLAAISVGGKSVGILADSLIKAAVSMKYRSGLREGRVALISPYDPSAGFNAGNAMNRNKHVYALADHALVINSSYEKGGTWAGAKEELKRANKIPVWIRLEGDIPQGNHQLVKLGAIPFPLQPWNRNLLDLLEEAEQIHKTENQRNASKQLDLREAHQPEIQSNVISYQEKECTLKLPKDAYEAVLPLLLHHLSEPKGDKEVADLLDVGVGQVRLWLKKAIQERFVEKKKTNYVLNRDNKQLHLLSVN</sequence>
<dbReference type="Gene3D" id="3.40.50.450">
    <property type="match status" value="1"/>
</dbReference>
<accession>A0A0M2PTL2</accession>
<comment type="caution">
    <text evidence="3">The sequence shown here is derived from an EMBL/GenBank/DDBJ whole genome shotgun (WGS) entry which is preliminary data.</text>
</comment>
<dbReference type="RefSeq" id="WP_017711066.1">
    <property type="nucleotide sequence ID" value="NZ_KB235933.1"/>
</dbReference>
<dbReference type="InterPro" id="IPR057666">
    <property type="entry name" value="DrpA_SLOG"/>
</dbReference>
<evidence type="ECO:0000313" key="3">
    <source>
        <dbReference type="EMBL" id="KKI99825.1"/>
    </source>
</evidence>
<gene>
    <name evidence="3" type="ORF">PROH_08240</name>
</gene>
<dbReference type="GO" id="GO:0009294">
    <property type="term" value="P:DNA-mediated transformation"/>
    <property type="evidence" value="ECO:0007669"/>
    <property type="project" value="InterPro"/>
</dbReference>
<dbReference type="AlphaFoldDB" id="A0A0M2PTL2"/>
<dbReference type="SUPFAM" id="SSF102405">
    <property type="entry name" value="MCP/YpsA-like"/>
    <property type="match status" value="1"/>
</dbReference>
<dbReference type="OrthoDB" id="9785707at2"/>
<feature type="domain" description="Smf/DprA SLOG" evidence="2">
    <location>
        <begin position="101"/>
        <end position="298"/>
    </location>
</feature>
<name>A0A0M2PTL2_PROHO</name>
<keyword evidence="4" id="KW-1185">Reference proteome</keyword>
<evidence type="ECO:0000259" key="2">
    <source>
        <dbReference type="Pfam" id="PF02481"/>
    </source>
</evidence>
<evidence type="ECO:0000313" key="4">
    <source>
        <dbReference type="Proteomes" id="UP000034681"/>
    </source>
</evidence>
<dbReference type="PANTHER" id="PTHR43022">
    <property type="entry name" value="PROTEIN SMF"/>
    <property type="match status" value="1"/>
</dbReference>
<comment type="similarity">
    <text evidence="1">Belongs to the DprA/Smf family.</text>
</comment>
<dbReference type="Proteomes" id="UP000034681">
    <property type="component" value="Unassembled WGS sequence"/>
</dbReference>
<protein>
    <submittedName>
        <fullName evidence="3">SMF family protein</fullName>
    </submittedName>
</protein>
<organism evidence="3 4">
    <name type="scientific">Prochlorothrix hollandica PCC 9006 = CALU 1027</name>
    <dbReference type="NCBI Taxonomy" id="317619"/>
    <lineage>
        <taxon>Bacteria</taxon>
        <taxon>Bacillati</taxon>
        <taxon>Cyanobacteriota</taxon>
        <taxon>Cyanophyceae</taxon>
        <taxon>Prochlorotrichales</taxon>
        <taxon>Prochlorotrichaceae</taxon>
        <taxon>Prochlorothrix</taxon>
    </lineage>
</organism>
<dbReference type="PANTHER" id="PTHR43022:SF1">
    <property type="entry name" value="PROTEIN SMF"/>
    <property type="match status" value="1"/>
</dbReference>
<proteinExistence type="inferred from homology"/>